<dbReference type="AlphaFoldDB" id="A0A7X5TQH9"/>
<proteinExistence type="predicted"/>
<accession>A0A7X5TQH9</accession>
<sequence length="117" mass="13524">MQYRDRLGPALERWIEEADRLERHEGHPDRYARIAIELEDAAKWPSHEDLSRLLVPLPAAAEHFAVARNVIEEASRTCARAAGEQANPDHRRFLMEQVRESLKSARLHGEWGFDACR</sequence>
<evidence type="ECO:0000313" key="1">
    <source>
        <dbReference type="EMBL" id="NID15828.1"/>
    </source>
</evidence>
<gene>
    <name evidence="1" type="ORF">HBF32_10205</name>
</gene>
<reference evidence="1 2" key="1">
    <citation type="journal article" date="2006" name="Int. J. Syst. Evol. Microbiol.">
        <title>Dyella yeojuensis sp. nov., isolated from greenhouse soil in Korea.</title>
        <authorList>
            <person name="Kim B.Y."/>
            <person name="Weon H.Y."/>
            <person name="Lee K.H."/>
            <person name="Seok S.J."/>
            <person name="Kwon S.W."/>
            <person name="Go S.J."/>
            <person name="Stackebrandt E."/>
        </authorList>
    </citation>
    <scope>NUCLEOTIDE SEQUENCE [LARGE SCALE GENOMIC DNA]</scope>
    <source>
        <strain evidence="1 2">DSM 17673</strain>
    </source>
</reference>
<name>A0A7X5TQH9_9GAMM</name>
<dbReference type="Proteomes" id="UP000518878">
    <property type="component" value="Unassembled WGS sequence"/>
</dbReference>
<protein>
    <submittedName>
        <fullName evidence="1">Uncharacterized protein</fullName>
    </submittedName>
</protein>
<dbReference type="EMBL" id="JAAQTL010000001">
    <property type="protein sequence ID" value="NID15828.1"/>
    <property type="molecule type" value="Genomic_DNA"/>
</dbReference>
<comment type="caution">
    <text evidence="1">The sequence shown here is derived from an EMBL/GenBank/DDBJ whole genome shotgun (WGS) entry which is preliminary data.</text>
</comment>
<keyword evidence="2" id="KW-1185">Reference proteome</keyword>
<organism evidence="1 2">
    <name type="scientific">Luteibacter yeojuensis</name>
    <dbReference type="NCBI Taxonomy" id="345309"/>
    <lineage>
        <taxon>Bacteria</taxon>
        <taxon>Pseudomonadati</taxon>
        <taxon>Pseudomonadota</taxon>
        <taxon>Gammaproteobacteria</taxon>
        <taxon>Lysobacterales</taxon>
        <taxon>Rhodanobacteraceae</taxon>
        <taxon>Luteibacter</taxon>
    </lineage>
</organism>
<evidence type="ECO:0000313" key="2">
    <source>
        <dbReference type="Proteomes" id="UP000518878"/>
    </source>
</evidence>